<keyword evidence="2" id="KW-1185">Reference proteome</keyword>
<protein>
    <submittedName>
        <fullName evidence="1">Uncharacterized protein</fullName>
    </submittedName>
</protein>
<gene>
    <name evidence="1" type="ORF">OGAPHI_000510</name>
</gene>
<name>A0A9P8PG83_9ASCO</name>
<dbReference type="RefSeq" id="XP_046064586.1">
    <property type="nucleotide sequence ID" value="XM_046206270.1"/>
</dbReference>
<accession>A0A9P8PG83</accession>
<evidence type="ECO:0000313" key="1">
    <source>
        <dbReference type="EMBL" id="KAH3671287.1"/>
    </source>
</evidence>
<reference evidence="1" key="2">
    <citation type="submission" date="2021-01" db="EMBL/GenBank/DDBJ databases">
        <authorList>
            <person name="Schikora-Tamarit M.A."/>
        </authorList>
    </citation>
    <scope>NUCLEOTIDE SEQUENCE</scope>
    <source>
        <strain evidence="1">CBS6075</strain>
    </source>
</reference>
<dbReference type="AlphaFoldDB" id="A0A9P8PG83"/>
<comment type="caution">
    <text evidence="1">The sequence shown here is derived from an EMBL/GenBank/DDBJ whole genome shotgun (WGS) entry which is preliminary data.</text>
</comment>
<organism evidence="1 2">
    <name type="scientific">Ogataea philodendri</name>
    <dbReference type="NCBI Taxonomy" id="1378263"/>
    <lineage>
        <taxon>Eukaryota</taxon>
        <taxon>Fungi</taxon>
        <taxon>Dikarya</taxon>
        <taxon>Ascomycota</taxon>
        <taxon>Saccharomycotina</taxon>
        <taxon>Pichiomycetes</taxon>
        <taxon>Pichiales</taxon>
        <taxon>Pichiaceae</taxon>
        <taxon>Ogataea</taxon>
    </lineage>
</organism>
<evidence type="ECO:0000313" key="2">
    <source>
        <dbReference type="Proteomes" id="UP000769157"/>
    </source>
</evidence>
<reference evidence="1" key="1">
    <citation type="journal article" date="2021" name="Open Biol.">
        <title>Shared evolutionary footprints suggest mitochondrial oxidative damage underlies multiple complex I losses in fungi.</title>
        <authorList>
            <person name="Schikora-Tamarit M.A."/>
            <person name="Marcet-Houben M."/>
            <person name="Nosek J."/>
            <person name="Gabaldon T."/>
        </authorList>
    </citation>
    <scope>NUCLEOTIDE SEQUENCE</scope>
    <source>
        <strain evidence="1">CBS6075</strain>
    </source>
</reference>
<dbReference type="EMBL" id="JAEUBE010000070">
    <property type="protein sequence ID" value="KAH3671287.1"/>
    <property type="molecule type" value="Genomic_DNA"/>
</dbReference>
<dbReference type="Proteomes" id="UP000769157">
    <property type="component" value="Unassembled WGS sequence"/>
</dbReference>
<sequence>MVAISLPNAPNSSASKGLSFRLRLVTIKVFSCSKMVYWMIGFKTKNRAGTRPLNRLRQPSFFKIVKITWIVLDGADFLADLLSTVSLVFAIQIGFVATLEMTPATRPATILCVAVRPFLSDTDLSLLSFDPVSSFLSASFEIVGSLAFLVEAWAFVDNVTNGYVRVMEMSPPSPPAIPWARESTSLDMGK</sequence>
<proteinExistence type="predicted"/>
<dbReference type="GeneID" id="70232478"/>